<organism evidence="6 7">
    <name type="scientific">Globisporangium ultimum (strain ATCC 200006 / CBS 805.95 / DAOM BR144)</name>
    <name type="common">Pythium ultimum</name>
    <dbReference type="NCBI Taxonomy" id="431595"/>
    <lineage>
        <taxon>Eukaryota</taxon>
        <taxon>Sar</taxon>
        <taxon>Stramenopiles</taxon>
        <taxon>Oomycota</taxon>
        <taxon>Peronosporomycetes</taxon>
        <taxon>Pythiales</taxon>
        <taxon>Pythiaceae</taxon>
        <taxon>Globisporangium</taxon>
    </lineage>
</organism>
<evidence type="ECO:0008006" key="8">
    <source>
        <dbReference type="Google" id="ProtNLM"/>
    </source>
</evidence>
<dbReference type="OMA" id="NELYCYA"/>
<dbReference type="EMBL" id="GL376623">
    <property type="status" value="NOT_ANNOTATED_CDS"/>
    <property type="molecule type" value="Genomic_DNA"/>
</dbReference>
<keyword evidence="2 5" id="KW-0812">Transmembrane</keyword>
<dbReference type="STRING" id="431595.K3WYM3"/>
<proteinExistence type="predicted"/>
<keyword evidence="7" id="KW-1185">Reference proteome</keyword>
<dbReference type="VEuPathDB" id="FungiDB:PYU1_G010052"/>
<reference evidence="7" key="2">
    <citation type="submission" date="2010-04" db="EMBL/GenBank/DDBJ databases">
        <authorList>
            <person name="Buell R."/>
            <person name="Hamilton J."/>
            <person name="Hostetler J."/>
        </authorList>
    </citation>
    <scope>NUCLEOTIDE SEQUENCE [LARGE SCALE GENOMIC DNA]</scope>
    <source>
        <strain evidence="7">DAOM:BR144</strain>
    </source>
</reference>
<evidence type="ECO:0000256" key="2">
    <source>
        <dbReference type="ARBA" id="ARBA00022692"/>
    </source>
</evidence>
<keyword evidence="3 5" id="KW-1133">Transmembrane helix</keyword>
<comment type="subcellular location">
    <subcellularLocation>
        <location evidence="1">Membrane</location>
        <topology evidence="1">Multi-pass membrane protein</topology>
    </subcellularLocation>
</comment>
<reference evidence="7" key="1">
    <citation type="journal article" date="2010" name="Genome Biol.">
        <title>Genome sequence of the necrotrophic plant pathogen Pythium ultimum reveals original pathogenicity mechanisms and effector repertoire.</title>
        <authorList>
            <person name="Levesque C.A."/>
            <person name="Brouwer H."/>
            <person name="Cano L."/>
            <person name="Hamilton J.P."/>
            <person name="Holt C."/>
            <person name="Huitema E."/>
            <person name="Raffaele S."/>
            <person name="Robideau G.P."/>
            <person name="Thines M."/>
            <person name="Win J."/>
            <person name="Zerillo M.M."/>
            <person name="Beakes G.W."/>
            <person name="Boore J.L."/>
            <person name="Busam D."/>
            <person name="Dumas B."/>
            <person name="Ferriera S."/>
            <person name="Fuerstenberg S.I."/>
            <person name="Gachon C.M."/>
            <person name="Gaulin E."/>
            <person name="Govers F."/>
            <person name="Grenville-Briggs L."/>
            <person name="Horner N."/>
            <person name="Hostetler J."/>
            <person name="Jiang R.H."/>
            <person name="Johnson J."/>
            <person name="Krajaejun T."/>
            <person name="Lin H."/>
            <person name="Meijer H.J."/>
            <person name="Moore B."/>
            <person name="Morris P."/>
            <person name="Phuntmart V."/>
            <person name="Puiu D."/>
            <person name="Shetty J."/>
            <person name="Stajich J.E."/>
            <person name="Tripathy S."/>
            <person name="Wawra S."/>
            <person name="van West P."/>
            <person name="Whitty B.R."/>
            <person name="Coutinho P.M."/>
            <person name="Henrissat B."/>
            <person name="Martin F."/>
            <person name="Thomas P.D."/>
            <person name="Tyler B.M."/>
            <person name="De Vries R.P."/>
            <person name="Kamoun S."/>
            <person name="Yandell M."/>
            <person name="Tisserat N."/>
            <person name="Buell C.R."/>
        </authorList>
    </citation>
    <scope>NUCLEOTIDE SEQUENCE</scope>
    <source>
        <strain evidence="7">DAOM:BR144</strain>
    </source>
</reference>
<dbReference type="GO" id="GO:0016020">
    <property type="term" value="C:membrane"/>
    <property type="evidence" value="ECO:0007669"/>
    <property type="project" value="UniProtKB-SubCell"/>
</dbReference>
<dbReference type="eggNOG" id="ENOG502S0JZ">
    <property type="taxonomic scope" value="Eukaryota"/>
</dbReference>
<dbReference type="Pfam" id="PF00335">
    <property type="entry name" value="Tetraspanin"/>
    <property type="match status" value="1"/>
</dbReference>
<evidence type="ECO:0000256" key="4">
    <source>
        <dbReference type="ARBA" id="ARBA00023136"/>
    </source>
</evidence>
<dbReference type="AlphaFoldDB" id="K3WYM3"/>
<dbReference type="InParanoid" id="K3WYM3"/>
<feature type="transmembrane region" description="Helical" evidence="5">
    <location>
        <begin position="17"/>
        <end position="36"/>
    </location>
</feature>
<evidence type="ECO:0000313" key="6">
    <source>
        <dbReference type="EnsemblProtists" id="PYU1_T010072"/>
    </source>
</evidence>
<name>K3WYM3_GLOUD</name>
<evidence type="ECO:0000256" key="3">
    <source>
        <dbReference type="ARBA" id="ARBA00022989"/>
    </source>
</evidence>
<dbReference type="HOGENOM" id="CLU_063367_1_0_1"/>
<sequence length="306" mass="33241">MGEDGGGNVVLVNVAKIVLLLVNMAFMVAGSLLVYFSHRVKTSGWLDAFEGDYAWVGTTTFLCTLILGAVVISLAMLGCFGALLRQKMLLTIYAVVLVLTAGFFVVIVIGAHSAKSKAEEWSAKDFPAVESETSIGENFNQLYCAAQVPYYCEDASINDVLTVFGQSLPGYFDNSVSNFSSLCGVLNVTQVDVVCKVCELVKKYDQYSPVLDWAEDKCPRNTQNQAWCGQFLLSGGNVSAQGTAVENNAPYGQCRPVFFELIEKWGNTLMVGSIIVCIATVAVLVLTLVVRHKRAVIDEEEKEHTA</sequence>
<feature type="transmembrane region" description="Helical" evidence="5">
    <location>
        <begin position="56"/>
        <end position="83"/>
    </location>
</feature>
<keyword evidence="4 5" id="KW-0472">Membrane</keyword>
<accession>K3WYM3</accession>
<evidence type="ECO:0000256" key="1">
    <source>
        <dbReference type="ARBA" id="ARBA00004141"/>
    </source>
</evidence>
<feature type="transmembrane region" description="Helical" evidence="5">
    <location>
        <begin position="269"/>
        <end position="290"/>
    </location>
</feature>
<evidence type="ECO:0000313" key="7">
    <source>
        <dbReference type="Proteomes" id="UP000019132"/>
    </source>
</evidence>
<feature type="transmembrane region" description="Helical" evidence="5">
    <location>
        <begin position="90"/>
        <end position="111"/>
    </location>
</feature>
<protein>
    <recommendedName>
        <fullName evidence="8">Tetraspanin</fullName>
    </recommendedName>
</protein>
<reference evidence="6" key="3">
    <citation type="submission" date="2015-02" db="UniProtKB">
        <authorList>
            <consortium name="EnsemblProtists"/>
        </authorList>
    </citation>
    <scope>IDENTIFICATION</scope>
    <source>
        <strain evidence="6">DAOM BR144</strain>
    </source>
</reference>
<evidence type="ECO:0000256" key="5">
    <source>
        <dbReference type="SAM" id="Phobius"/>
    </source>
</evidence>
<dbReference type="EnsemblProtists" id="PYU1_T010072">
    <property type="protein sequence ID" value="PYU1_T010072"/>
    <property type="gene ID" value="PYU1_G010052"/>
</dbReference>
<dbReference type="InterPro" id="IPR018499">
    <property type="entry name" value="Tetraspanin/Peripherin"/>
</dbReference>
<dbReference type="Proteomes" id="UP000019132">
    <property type="component" value="Unassembled WGS sequence"/>
</dbReference>